<dbReference type="SUPFAM" id="SSF48371">
    <property type="entry name" value="ARM repeat"/>
    <property type="match status" value="3"/>
</dbReference>
<dbReference type="InterPro" id="IPR046523">
    <property type="entry name" value="UTP20_dom"/>
</dbReference>
<dbReference type="InterPro" id="IPR052575">
    <property type="entry name" value="SSU_processome_comp_20"/>
</dbReference>
<dbReference type="STRING" id="984487.A0A1E4SHT5"/>
<feature type="compositionally biased region" description="Basic residues" evidence="2">
    <location>
        <begin position="2508"/>
        <end position="2523"/>
    </location>
</feature>
<dbReference type="GO" id="GO:0005654">
    <property type="term" value="C:nucleoplasm"/>
    <property type="evidence" value="ECO:0007669"/>
    <property type="project" value="EnsemblFungi"/>
</dbReference>
<organism evidence="6 7">
    <name type="scientific">Suhomyces tanzawaensis NRRL Y-17324</name>
    <dbReference type="NCBI Taxonomy" id="984487"/>
    <lineage>
        <taxon>Eukaryota</taxon>
        <taxon>Fungi</taxon>
        <taxon>Dikarya</taxon>
        <taxon>Ascomycota</taxon>
        <taxon>Saccharomycotina</taxon>
        <taxon>Pichiomycetes</taxon>
        <taxon>Debaryomycetaceae</taxon>
        <taxon>Suhomyces</taxon>
    </lineage>
</organism>
<dbReference type="GO" id="GO:0030688">
    <property type="term" value="C:preribosome, small subunit precursor"/>
    <property type="evidence" value="ECO:0007669"/>
    <property type="project" value="EnsemblFungi"/>
</dbReference>
<dbReference type="InterPro" id="IPR011989">
    <property type="entry name" value="ARM-like"/>
</dbReference>
<evidence type="ECO:0000313" key="7">
    <source>
        <dbReference type="Proteomes" id="UP000094285"/>
    </source>
</evidence>
<dbReference type="GO" id="GO:0000447">
    <property type="term" value="P:endonucleolytic cleavage in ITS1 to separate SSU-rRNA from 5.8S rRNA and LSU-rRNA from tricistronic rRNA transcript (SSU-rRNA, 5.8S rRNA, LSU-rRNA)"/>
    <property type="evidence" value="ECO:0007669"/>
    <property type="project" value="EnsemblFungi"/>
</dbReference>
<dbReference type="Pfam" id="PF23099">
    <property type="entry name" value="UTP20_C"/>
    <property type="match status" value="1"/>
</dbReference>
<evidence type="ECO:0000259" key="3">
    <source>
        <dbReference type="Pfam" id="PF07539"/>
    </source>
</evidence>
<reference evidence="7" key="1">
    <citation type="submission" date="2016-05" db="EMBL/GenBank/DDBJ databases">
        <title>Comparative genomics of biotechnologically important yeasts.</title>
        <authorList>
            <consortium name="DOE Joint Genome Institute"/>
            <person name="Riley R."/>
            <person name="Haridas S."/>
            <person name="Wolfe K.H."/>
            <person name="Lopes M.R."/>
            <person name="Hittinger C.T."/>
            <person name="Goker M."/>
            <person name="Salamov A."/>
            <person name="Wisecaver J."/>
            <person name="Long T.M."/>
            <person name="Aerts A.L."/>
            <person name="Barry K."/>
            <person name="Choi C."/>
            <person name="Clum A."/>
            <person name="Coughlan A.Y."/>
            <person name="Deshpande S."/>
            <person name="Douglass A.P."/>
            <person name="Hanson S.J."/>
            <person name="Klenk H.-P."/>
            <person name="Labutti K."/>
            <person name="Lapidus A."/>
            <person name="Lindquist E."/>
            <person name="Lipzen A."/>
            <person name="Meier-Kolthoff J.P."/>
            <person name="Ohm R.A."/>
            <person name="Otillar R.P."/>
            <person name="Pangilinan J."/>
            <person name="Peng Y."/>
            <person name="Rokas A."/>
            <person name="Rosa C.A."/>
            <person name="Scheuner C."/>
            <person name="Sibirny A.A."/>
            <person name="Slot J.C."/>
            <person name="Stielow J.B."/>
            <person name="Sun H."/>
            <person name="Kurtzman C.P."/>
            <person name="Blackwell M."/>
            <person name="Grigoriev I.V."/>
            <person name="Jeffries T.W."/>
        </authorList>
    </citation>
    <scope>NUCLEOTIDE SEQUENCE [LARGE SCALE GENOMIC DNA]</scope>
    <source>
        <strain evidence="7">NRRL Y-17324</strain>
    </source>
</reference>
<dbReference type="PANTHER" id="PTHR17695">
    <property type="entry name" value="SMALL SUBUNIT PROCESSOME COMPONENT 20 HOMOLOG"/>
    <property type="match status" value="1"/>
</dbReference>
<evidence type="ECO:0000256" key="2">
    <source>
        <dbReference type="SAM" id="MobiDB-lite"/>
    </source>
</evidence>
<dbReference type="EMBL" id="KV453912">
    <property type="protein sequence ID" value="ODV79040.1"/>
    <property type="molecule type" value="Genomic_DNA"/>
</dbReference>
<dbReference type="Gene3D" id="1.25.10.10">
    <property type="entry name" value="Leucine-rich Repeat Variant"/>
    <property type="match status" value="2"/>
</dbReference>
<feature type="domain" description="U3 small nucleolar RNA-associated protein 20 N-terminal" evidence="3">
    <location>
        <begin position="871"/>
        <end position="1460"/>
    </location>
</feature>
<gene>
    <name evidence="6" type="ORF">CANTADRAFT_26116</name>
</gene>
<name>A0A1E4SHT5_9ASCO</name>
<dbReference type="OrthoDB" id="360653at2759"/>
<feature type="region of interest" description="Disordered" evidence="2">
    <location>
        <begin position="2507"/>
        <end position="2539"/>
    </location>
</feature>
<dbReference type="GO" id="GO:0000472">
    <property type="term" value="P:endonucleolytic cleavage to generate mature 5'-end of SSU-rRNA from (SSU-rRNA, 5.8S rRNA, LSU-rRNA)"/>
    <property type="evidence" value="ECO:0007669"/>
    <property type="project" value="EnsemblFungi"/>
</dbReference>
<evidence type="ECO:0000259" key="4">
    <source>
        <dbReference type="Pfam" id="PF20416"/>
    </source>
</evidence>
<dbReference type="GO" id="GO:0030686">
    <property type="term" value="C:90S preribosome"/>
    <property type="evidence" value="ECO:0007669"/>
    <property type="project" value="EnsemblFungi"/>
</dbReference>
<feature type="domain" description="U3 small nucleolar RNA-associated protein 20 C-terminal" evidence="5">
    <location>
        <begin position="2228"/>
        <end position="2526"/>
    </location>
</feature>
<evidence type="ECO:0000256" key="1">
    <source>
        <dbReference type="SAM" id="Coils"/>
    </source>
</evidence>
<evidence type="ECO:0000259" key="5">
    <source>
        <dbReference type="Pfam" id="PF23099"/>
    </source>
</evidence>
<dbReference type="GO" id="GO:0000480">
    <property type="term" value="P:endonucleolytic cleavage in 5'-ETS of tricistronic rRNA transcript (SSU-rRNA, 5.8S rRNA, LSU-rRNA)"/>
    <property type="evidence" value="ECO:0007669"/>
    <property type="project" value="EnsemblFungi"/>
</dbReference>
<sequence length="2539" mass="291467">MSKPYKAKTTESSRRHAYSSFRDRIEAIKIEPSLNLSKRAHDYVESSHLLATLEHWKEVNISGNFIECLDKIEVYCQSLPQILHHKDIIFNALCTHIEINDVHSIQPLLEMLAQFVHDLGPDFLPYYSKFLKMLTELALEINPNDSQNNRNSSNVLEWIFNCLAFTFKYLSRNLVADLMPTFQMLLPLLELQKKVYISRFCAEALSFLIRKLKGEALTSIIKYSFDEKIDTIRENSMYCESLSILYSESMKNTKGTFHSKSSLILSKIIENTLKVSDRDMSAKLISIVSDILLNVIHHGSEESCLKFYVLVTDFLKETISTTENTSSFTGIVQIISSLTFAESGRKANWSSVISTISILTDRLRTVEKQNEDINEESIIFKTELMESLLYLFVVLFRNCDIQNLTKCHNQFFTSMMELNNGEQFLLFIESCCNVTKGKIVSFGIGKYLGDFLSMKSHSEVQLQKIAFFLSRMEERDFYGISPKPKVPVETAISIVRQLETNYQDISTANDLVAVYWRLLLLKSGESSNGELDEQYLRQLLEQLTSKDFAFSSRFAQDLASVVIHSLINISKTNSESLKFLVESVIRCLDTFQKSSLFIDSINRLFKEAAPHVQQILDENFNDIVYKLVNNLSLPSHESRLSTIELLFTINAILSKPESQFLSQIRIIEQTPLALSSGRDISLRVRNMTLEFKKLESVTDFEQHLVTNFAFGMLTNKFQPCWLAVFEGLPFITSKILASKLVWELSFKFIQLNYESQDEAFFTWYNDESTHVESSLIDWQPQDVRLRENFINLENNVISKYRNISYSIMEYAETRRGNNVYSKVMRSLCIQALSAVPSIAERNSEKIVPIILNQNDDETSEDGMDSHLLTASWTLKDRVDFITLFTKFKNLKKVSQSKLLYEHVLRLLCHRQLQIQKLALDVILNWGIGSVNKYGDNLRNLLDDTIFRDEISNFITKSTDSKIEHSDLEHLMPLVLRILFGRAQGTPKSNSKAGKKFAVISILPNFSEKEVIDFLNLGSESLKYREFLEDNEKVDLSKTQIRKINGYVNLLSEVYKTLGLHFTNALSTTIEPLVYSLVVAQKRIELADQFEEEDAVIVDKTARSIRQIGMRCLNDLFMIMGESFDWDEHIFTIYEHLVKPRMENFAIENLQQPSSLMKIILGWIDLPNTLKFLYFDNFAPIEAIASLTSQTNAKDSVVSSTLEFTIKALSKKNMIEDNYFTLLAIIVNSLLKSLPSIIDHIADKEIGALVITVLLLLIEGNYIHDDDTKASLLESLTKALDKPQSQIDPSDKANILLSLSSIVDTYDCSFEQILSLYQVCSKSFRLYSDKRVRETLVSVFLSIGKKFPEVQEVSELLADLNSYSPKRMQEYDFERRLSAFKKINEEIYENLTPTQWLPLIYCGLFFINDANELIMRTNGVYVLKRFVDCVSVKQPSEAEPYISQFKDIVLPYLKIGLRKENEDIQSEYIDLLEHCVSAPQYFESFNDMKVLTYDNDDDKNFFKNVNHIQLHNRQRAVKNLIEARHNLNENSISHFILPIIEHYALSKEDKFMGIGLQTLETIGYLVRCVSWNHFKAIFKRYIMNLKKSTNDLLKKNVNMIVAISSAFMSSVRAKNQNLDEDLISNLPDQSEIDLYILKDLFPSLLKVLVVRNDDTIVARAPLSEAMCSLIMCISNHLIESELPSILTSTCQVMRSRSEELRDAIRKTLCKILRILGPLYLKFILQELKTALSRGSQIHVLSFTVHHLLASISDSLKFGDLNDSLSLIIDIVMEDTFGAAGQEKDAEGYHSKMKEVKFKKSFDTGEIISSNINLSYFSLLLEPIKLLLKEHISLKTQNKLDELLRRYALGLNHNEEAAKQDILLLCYEINKMAFEQKEERGNNNVKPSEDHFLVKLTSKPQKTHVSNTVHIHTLQKFSFELLRTALSRNEHLASASNLSGFLPLLEEGLKSDNEGVVVSALRILNSFIRLPFLENENSVFEECAKVSLNIIKDSPTTNSEICQAALKFLATTIRHKPDINLTETAVRYILVRIQPDLEEPNRQGLAFNFLKAVVSQHIMIPEVYDVMDKVAKIMVVNHAKEIRDMSRSVYYQFLMEYDQGRGKLEKQFKFLVNNLAYPTEAGRQSVMELIHLVIIKSGSDLLNKLASSFFVSLANVLAADDSSKCREMATSLIASIFKSLEDKEVEKLEKYIFAWIGSQNLQLKRCGFNIYKIYITEFEYGSNELLDKNALTNVQSILNEAKYSEDNEVSIEWDLLYSALNVFTTICSSLKEKVFVESFEDIWKRIIETLLFPHAWIRLISSRLIGLLLSNLDSLDFEMANYDVQTICYRLLRQLGAPSITEELGNQNIKNIVIIAMKWESNDTVWETGPSQESGKIVKTELANDQLISRTCAIMRQEHNYKDSFVSKKSSIKLAAMLVQVTSTRRLPAVAEKLLLSLFNFKDLNAQNSKEEEELVNLTLECMQMIEEKLGVTEYSNVYALAKLKVDVRRQERKTKRAQLAVNAPEVAAKRKLKKHERSREKRKHEKDENGYYRLKKKRFN</sequence>
<dbReference type="Pfam" id="PF07539">
    <property type="entry name" value="UTP20_N"/>
    <property type="match status" value="1"/>
</dbReference>
<protein>
    <submittedName>
        <fullName evidence="6">Uncharacterized protein</fullName>
    </submittedName>
</protein>
<accession>A0A1E4SHT5</accession>
<dbReference type="GeneID" id="30981792"/>
<dbReference type="Proteomes" id="UP000094285">
    <property type="component" value="Unassembled WGS sequence"/>
</dbReference>
<feature type="domain" description="U3 small nucleolar RNA-associated protein 20" evidence="4">
    <location>
        <begin position="1653"/>
        <end position="1867"/>
    </location>
</feature>
<feature type="coiled-coil region" evidence="1">
    <location>
        <begin position="2439"/>
        <end position="2499"/>
    </location>
</feature>
<dbReference type="InterPro" id="IPR011430">
    <property type="entry name" value="UTP20_N"/>
</dbReference>
<evidence type="ECO:0000313" key="6">
    <source>
        <dbReference type="EMBL" id="ODV79040.1"/>
    </source>
</evidence>
<dbReference type="PANTHER" id="PTHR17695:SF11">
    <property type="entry name" value="SMALL SUBUNIT PROCESSOME COMPONENT 20 HOMOLOG"/>
    <property type="match status" value="1"/>
</dbReference>
<dbReference type="GO" id="GO:0032040">
    <property type="term" value="C:small-subunit processome"/>
    <property type="evidence" value="ECO:0007669"/>
    <property type="project" value="EnsemblFungi"/>
</dbReference>
<keyword evidence="1" id="KW-0175">Coiled coil</keyword>
<dbReference type="Pfam" id="PF20416">
    <property type="entry name" value="UTP20"/>
    <property type="match status" value="1"/>
</dbReference>
<dbReference type="RefSeq" id="XP_020064162.1">
    <property type="nucleotide sequence ID" value="XM_020207655.1"/>
</dbReference>
<proteinExistence type="predicted"/>
<dbReference type="InterPro" id="IPR057525">
    <property type="entry name" value="UTP20_C"/>
</dbReference>
<keyword evidence="7" id="KW-1185">Reference proteome</keyword>
<dbReference type="GO" id="GO:0005737">
    <property type="term" value="C:cytoplasm"/>
    <property type="evidence" value="ECO:0007669"/>
    <property type="project" value="EnsemblFungi"/>
</dbReference>
<dbReference type="InterPro" id="IPR016024">
    <property type="entry name" value="ARM-type_fold"/>
</dbReference>